<protein>
    <submittedName>
        <fullName evidence="2">Uncharacterized protein</fullName>
    </submittedName>
</protein>
<organism evidence="2 3">
    <name type="scientific">Schizothecium vesticola</name>
    <dbReference type="NCBI Taxonomy" id="314040"/>
    <lineage>
        <taxon>Eukaryota</taxon>
        <taxon>Fungi</taxon>
        <taxon>Dikarya</taxon>
        <taxon>Ascomycota</taxon>
        <taxon>Pezizomycotina</taxon>
        <taxon>Sordariomycetes</taxon>
        <taxon>Sordariomycetidae</taxon>
        <taxon>Sordariales</taxon>
        <taxon>Schizotheciaceae</taxon>
        <taxon>Schizothecium</taxon>
    </lineage>
</organism>
<gene>
    <name evidence="2" type="ORF">B0T18DRAFT_40261</name>
</gene>
<reference evidence="2" key="1">
    <citation type="submission" date="2023-06" db="EMBL/GenBank/DDBJ databases">
        <title>Genome-scale phylogeny and comparative genomics of the fungal order Sordariales.</title>
        <authorList>
            <consortium name="Lawrence Berkeley National Laboratory"/>
            <person name="Hensen N."/>
            <person name="Bonometti L."/>
            <person name="Westerberg I."/>
            <person name="Brannstrom I.O."/>
            <person name="Guillou S."/>
            <person name="Cros-Aarteil S."/>
            <person name="Calhoun S."/>
            <person name="Haridas S."/>
            <person name="Kuo A."/>
            <person name="Mondo S."/>
            <person name="Pangilinan J."/>
            <person name="Riley R."/>
            <person name="LaButti K."/>
            <person name="Andreopoulos B."/>
            <person name="Lipzen A."/>
            <person name="Chen C."/>
            <person name="Yanf M."/>
            <person name="Daum C."/>
            <person name="Ng V."/>
            <person name="Clum A."/>
            <person name="Steindorff A."/>
            <person name="Ohm R."/>
            <person name="Martin F."/>
            <person name="Silar P."/>
            <person name="Natvig D."/>
            <person name="Lalanne C."/>
            <person name="Gautier V."/>
            <person name="Ament-velasquez S.L."/>
            <person name="Kruys A."/>
            <person name="Hutchinson M.I."/>
            <person name="Powell A.J."/>
            <person name="Barry K."/>
            <person name="Miller A.N."/>
            <person name="Grigoriev I.V."/>
            <person name="Debuchy R."/>
            <person name="Gladieux P."/>
            <person name="Thoren M.H."/>
            <person name="Johannesson H."/>
        </authorList>
    </citation>
    <scope>NUCLEOTIDE SEQUENCE</scope>
    <source>
        <strain evidence="2">SMH3187-1</strain>
    </source>
</reference>
<keyword evidence="3" id="KW-1185">Reference proteome</keyword>
<dbReference type="EMBL" id="JAUKUD010000001">
    <property type="protein sequence ID" value="KAK0754611.1"/>
    <property type="molecule type" value="Genomic_DNA"/>
</dbReference>
<dbReference type="AlphaFoldDB" id="A0AA40FC56"/>
<evidence type="ECO:0000313" key="3">
    <source>
        <dbReference type="Proteomes" id="UP001172155"/>
    </source>
</evidence>
<feature type="region of interest" description="Disordered" evidence="1">
    <location>
        <begin position="13"/>
        <end position="32"/>
    </location>
</feature>
<feature type="compositionally biased region" description="Basic and acidic residues" evidence="1">
    <location>
        <begin position="13"/>
        <end position="26"/>
    </location>
</feature>
<dbReference type="Proteomes" id="UP001172155">
    <property type="component" value="Unassembled WGS sequence"/>
</dbReference>
<sequence>MPWRFICLAPSPREKDGGCQHQDAHSRSFHPATNGNAPRLCCSRSMEHDNTTVERRSGLTLYQTQRRERGGGNPRASWWMRGWQQINLDCIRNHQTSTAKPLRSRLELCRPHRSGVCLAMESDCRPLVVRIGRGLAQVNGGHLNTISAIELVTALALPGIALPCTAVVLYGCLAGPPRSCTEIASGDKRTASVPHACIPSQRAAIAVTSPKGSRFGLMAGSAGHADAAAAAAALHRGDIANAFRCTPAVPAGVFI</sequence>
<comment type="caution">
    <text evidence="2">The sequence shown here is derived from an EMBL/GenBank/DDBJ whole genome shotgun (WGS) entry which is preliminary data.</text>
</comment>
<evidence type="ECO:0000256" key="1">
    <source>
        <dbReference type="SAM" id="MobiDB-lite"/>
    </source>
</evidence>
<proteinExistence type="predicted"/>
<evidence type="ECO:0000313" key="2">
    <source>
        <dbReference type="EMBL" id="KAK0754611.1"/>
    </source>
</evidence>
<name>A0AA40FC56_9PEZI</name>
<accession>A0AA40FC56</accession>